<keyword evidence="13 18" id="KW-0472">Membrane</keyword>
<dbReference type="InterPro" id="IPR017937">
    <property type="entry name" value="Thioredoxin_CS"/>
</dbReference>
<evidence type="ECO:0000256" key="12">
    <source>
        <dbReference type="ARBA" id="ARBA00023027"/>
    </source>
</evidence>
<protein>
    <recommendedName>
        <fullName evidence="18">Thiol:disulfide interchange protein DsbD</fullName>
        <ecNumber evidence="18">1.8.1.8</ecNumber>
    </recommendedName>
    <alternativeName>
        <fullName evidence="18">Protein-disulfide reductase</fullName>
        <shortName evidence="18">Disulfide reductase</shortName>
    </alternativeName>
</protein>
<dbReference type="GO" id="GO:0017004">
    <property type="term" value="P:cytochrome complex assembly"/>
    <property type="evidence" value="ECO:0007669"/>
    <property type="project" value="UniProtKB-UniRule"/>
</dbReference>
<keyword evidence="10 18" id="KW-1133">Transmembrane helix</keyword>
<dbReference type="Gene3D" id="2.60.40.1250">
    <property type="entry name" value="Thiol:disulfide interchange protein DsbD, N-terminal domain"/>
    <property type="match status" value="1"/>
</dbReference>
<feature type="region of interest" description="Disordered" evidence="19">
    <location>
        <begin position="149"/>
        <end position="181"/>
    </location>
</feature>
<dbReference type="Proteomes" id="UP000326936">
    <property type="component" value="Chromosome"/>
</dbReference>
<organism evidence="21 22">
    <name type="scientific">Vibrio aquimaris</name>
    <dbReference type="NCBI Taxonomy" id="2587862"/>
    <lineage>
        <taxon>Bacteria</taxon>
        <taxon>Pseudomonadati</taxon>
        <taxon>Pseudomonadota</taxon>
        <taxon>Gammaproteobacteria</taxon>
        <taxon>Vibrionales</taxon>
        <taxon>Vibrionaceae</taxon>
        <taxon>Vibrio</taxon>
    </lineage>
</organism>
<dbReference type="PANTHER" id="PTHR32234:SF0">
    <property type="entry name" value="THIOL:DISULFIDE INTERCHANGE PROTEIN DSBD"/>
    <property type="match status" value="1"/>
</dbReference>
<evidence type="ECO:0000256" key="5">
    <source>
        <dbReference type="ARBA" id="ARBA00022519"/>
    </source>
</evidence>
<evidence type="ECO:0000256" key="8">
    <source>
        <dbReference type="ARBA" id="ARBA00022748"/>
    </source>
</evidence>
<dbReference type="InterPro" id="IPR028250">
    <property type="entry name" value="DsbDN"/>
</dbReference>
<dbReference type="SUPFAM" id="SSF74863">
    <property type="entry name" value="Thiol:disulfide interchange protein DsbD, N-terminal domain (DsbD-alpha)"/>
    <property type="match status" value="1"/>
</dbReference>
<reference evidence="21 22" key="1">
    <citation type="submission" date="2019-10" db="EMBL/GenBank/DDBJ databases">
        <title>Complete genome sequence of Vibrio sp. strain THAF100, isolated from non-filtered water from the water column of tank 6 of a marine aquarium containing stony-coral fragments. Water maintained at 26 degree C.</title>
        <authorList>
            <person name="Ruckert C."/>
            <person name="Franco A."/>
            <person name="Kalinowski J."/>
            <person name="Glaeser S."/>
        </authorList>
    </citation>
    <scope>NUCLEOTIDE SEQUENCE [LARGE SCALE GENOMIC DNA]</scope>
    <source>
        <strain evidence="21 22">THAF100</strain>
    </source>
</reference>
<comment type="catalytic activity">
    <reaction evidence="16 18">
        <text>[protein]-dithiol + NAD(+) = [protein]-disulfide + NADH + H(+)</text>
        <dbReference type="Rhea" id="RHEA:18749"/>
        <dbReference type="Rhea" id="RHEA-COMP:10593"/>
        <dbReference type="Rhea" id="RHEA-COMP:10594"/>
        <dbReference type="ChEBI" id="CHEBI:15378"/>
        <dbReference type="ChEBI" id="CHEBI:29950"/>
        <dbReference type="ChEBI" id="CHEBI:50058"/>
        <dbReference type="ChEBI" id="CHEBI:57540"/>
        <dbReference type="ChEBI" id="CHEBI:57945"/>
        <dbReference type="EC" id="1.8.1.8"/>
    </reaction>
</comment>
<comment type="similarity">
    <text evidence="2 18">Belongs to the thioredoxin family. DsbD subfamily.</text>
</comment>
<dbReference type="GO" id="GO:0047134">
    <property type="term" value="F:protein-disulfide reductase [NAD(P)H] activity"/>
    <property type="evidence" value="ECO:0007669"/>
    <property type="project" value="UniProtKB-UniRule"/>
</dbReference>
<dbReference type="InterPro" id="IPR036249">
    <property type="entry name" value="Thioredoxin-like_sf"/>
</dbReference>
<evidence type="ECO:0000313" key="22">
    <source>
        <dbReference type="Proteomes" id="UP000326936"/>
    </source>
</evidence>
<evidence type="ECO:0000256" key="13">
    <source>
        <dbReference type="ARBA" id="ARBA00023136"/>
    </source>
</evidence>
<dbReference type="RefSeq" id="WP_152431411.1">
    <property type="nucleotide sequence ID" value="NZ_CBCSDK010000015.1"/>
</dbReference>
<evidence type="ECO:0000256" key="18">
    <source>
        <dbReference type="HAMAP-Rule" id="MF_00399"/>
    </source>
</evidence>
<feature type="signal peptide" evidence="18">
    <location>
        <begin position="1"/>
        <end position="21"/>
    </location>
</feature>
<dbReference type="Pfam" id="PF11412">
    <property type="entry name" value="DsbD_N"/>
    <property type="match status" value="1"/>
</dbReference>
<dbReference type="SUPFAM" id="SSF52833">
    <property type="entry name" value="Thioredoxin-like"/>
    <property type="match status" value="1"/>
</dbReference>
<dbReference type="InterPro" id="IPR022910">
    <property type="entry name" value="Thiol_diS_interchange_DbsD"/>
</dbReference>
<evidence type="ECO:0000256" key="6">
    <source>
        <dbReference type="ARBA" id="ARBA00022692"/>
    </source>
</evidence>
<feature type="transmembrane region" description="Helical" evidence="18">
    <location>
        <begin position="269"/>
        <end position="293"/>
    </location>
</feature>
<dbReference type="AlphaFoldDB" id="A0A5P9CM88"/>
<dbReference type="GO" id="GO:0009055">
    <property type="term" value="F:electron transfer activity"/>
    <property type="evidence" value="ECO:0007669"/>
    <property type="project" value="UniProtKB-UniRule"/>
</dbReference>
<feature type="transmembrane region" description="Helical" evidence="18">
    <location>
        <begin position="191"/>
        <end position="211"/>
    </location>
</feature>
<evidence type="ECO:0000256" key="9">
    <source>
        <dbReference type="ARBA" id="ARBA00022982"/>
    </source>
</evidence>
<evidence type="ECO:0000256" key="10">
    <source>
        <dbReference type="ARBA" id="ARBA00022989"/>
    </source>
</evidence>
<keyword evidence="6 18" id="KW-0812">Transmembrane</keyword>
<dbReference type="EMBL" id="CP045350">
    <property type="protein sequence ID" value="QFT27428.1"/>
    <property type="molecule type" value="Genomic_DNA"/>
</dbReference>
<dbReference type="Gene3D" id="3.40.30.10">
    <property type="entry name" value="Glutaredoxin"/>
    <property type="match status" value="1"/>
</dbReference>
<dbReference type="InterPro" id="IPR013766">
    <property type="entry name" value="Thioredoxin_domain"/>
</dbReference>
<dbReference type="PROSITE" id="PS51352">
    <property type="entry name" value="THIOREDOXIN_2"/>
    <property type="match status" value="1"/>
</dbReference>
<feature type="transmembrane region" description="Helical" evidence="18">
    <location>
        <begin position="353"/>
        <end position="377"/>
    </location>
</feature>
<feature type="compositionally biased region" description="Polar residues" evidence="19">
    <location>
        <begin position="149"/>
        <end position="164"/>
    </location>
</feature>
<dbReference type="InterPro" id="IPR036929">
    <property type="entry name" value="DsbDN_sf"/>
</dbReference>
<dbReference type="NCBIfam" id="NF001419">
    <property type="entry name" value="PRK00293.1"/>
    <property type="match status" value="1"/>
</dbReference>
<name>A0A5P9CM88_9VIBR</name>
<dbReference type="InterPro" id="IPR035671">
    <property type="entry name" value="DsbD_gamma"/>
</dbReference>
<keyword evidence="9 18" id="KW-0249">Electron transport</keyword>
<keyword evidence="14 18" id="KW-1015">Disulfide bond</keyword>
<proteinExistence type="inferred from homology"/>
<keyword evidence="22" id="KW-1185">Reference proteome</keyword>
<keyword evidence="12 18" id="KW-0520">NAD</keyword>
<dbReference type="InterPro" id="IPR003834">
    <property type="entry name" value="Cyt_c_assmbl_TM_dom"/>
</dbReference>
<evidence type="ECO:0000259" key="20">
    <source>
        <dbReference type="PROSITE" id="PS51352"/>
    </source>
</evidence>
<evidence type="ECO:0000256" key="2">
    <source>
        <dbReference type="ARBA" id="ARBA00007241"/>
    </source>
</evidence>
<keyword evidence="15 18" id="KW-0676">Redox-active center</keyword>
<dbReference type="Pfam" id="PF02683">
    <property type="entry name" value="DsbD_TM"/>
    <property type="match status" value="1"/>
</dbReference>
<dbReference type="EC" id="1.8.1.8" evidence="18"/>
<feature type="disulfide bond" description="Redox-active" evidence="18">
    <location>
        <begin position="131"/>
        <end position="137"/>
    </location>
</feature>
<gene>
    <name evidence="21" type="primary">dsbD1</name>
    <name evidence="18" type="synonym">dsbD</name>
    <name evidence="21" type="ORF">FIV01_13535</name>
</gene>
<feature type="transmembrane region" description="Helical" evidence="18">
    <location>
        <begin position="314"/>
        <end position="341"/>
    </location>
</feature>
<evidence type="ECO:0000256" key="17">
    <source>
        <dbReference type="ARBA" id="ARBA00047804"/>
    </source>
</evidence>
<keyword evidence="8 18" id="KW-0201">Cytochrome c-type biogenesis</keyword>
<dbReference type="CDD" id="cd02953">
    <property type="entry name" value="DsbDgamma"/>
    <property type="match status" value="1"/>
</dbReference>
<evidence type="ECO:0000256" key="7">
    <source>
        <dbReference type="ARBA" id="ARBA00022729"/>
    </source>
</evidence>
<dbReference type="FunFam" id="3.40.30.10:FF:000116">
    <property type="entry name" value="Thiol:disulfide interchange protein DsbD"/>
    <property type="match status" value="1"/>
</dbReference>
<dbReference type="OrthoDB" id="9811036at2"/>
<feature type="transmembrane region" description="Helical" evidence="18">
    <location>
        <begin position="389"/>
        <end position="407"/>
    </location>
</feature>
<evidence type="ECO:0000256" key="11">
    <source>
        <dbReference type="ARBA" id="ARBA00023002"/>
    </source>
</evidence>
<keyword evidence="3 18" id="KW-0813">Transport</keyword>
<evidence type="ECO:0000256" key="19">
    <source>
        <dbReference type="SAM" id="MobiDB-lite"/>
    </source>
</evidence>
<sequence length="594" mass="64705" precursor="true">MRAILSLFLLSLTVFSAPSMALFEQSKSTPSFGNQANSFVPVDEAFPFNAFQQDDRVFLDWQVKKGYYLYQQKLSINGENVTLKAVNIKDGTLHQDEFFGEVNIYTEPLFIEVPVTDYQNGAKLIVQYQGCAEAGFCYPPETRIVDLTPFNSTSNNTPEPTSQAKLAKTNAAPPPLTSQESNLATSLSDNWWTPLLFLALGVGLAFTPCVLPMYPILTSIVLGSGKLNHGRALGLAFIYVQGMALTYTLLGLVVASAGLQFQAAMQHPYVLIALSVLFIALALSMFGAYTIQLPSSVQTWLNNLSNKQKGGNSFGVFAMGAISGLVCSPCTTAPLSGALLYVAQSGDLVTGGVALYALALGMGIPLMLVAVFGNKLLPKAGNWMDRVKTLFGFILLAAPIFLLERIMPEVWATGLWSALGLAAFAWLYHIKNSLPLGGWKQSTIGVIAILGLFVSAQPALTYWRGGHIEQSQPSIQFTRIANVAELDQHLAQAKLAGKPVMLDFYADWCVACKEFEKYTFHQSDVENKLKGFVLLQADVTKSLPQDIELLEKMKVLGLPTIEFWDASGQPIPSARITGFMAAEPFLQHLDTHSL</sequence>
<feature type="domain" description="Thioredoxin" evidence="20">
    <location>
        <begin position="466"/>
        <end position="594"/>
    </location>
</feature>
<evidence type="ECO:0000313" key="21">
    <source>
        <dbReference type="EMBL" id="QFT27428.1"/>
    </source>
</evidence>
<feature type="chain" id="PRO_5029060949" description="Thiol:disulfide interchange protein DsbD" evidence="18">
    <location>
        <begin position="22"/>
        <end position="594"/>
    </location>
</feature>
<comment type="caution">
    <text evidence="18">Lacks conserved residue(s) required for the propagation of feature annotation.</text>
</comment>
<comment type="catalytic activity">
    <reaction evidence="17 18">
        <text>[protein]-dithiol + NADP(+) = [protein]-disulfide + NADPH + H(+)</text>
        <dbReference type="Rhea" id="RHEA:18753"/>
        <dbReference type="Rhea" id="RHEA-COMP:10593"/>
        <dbReference type="Rhea" id="RHEA-COMP:10594"/>
        <dbReference type="ChEBI" id="CHEBI:15378"/>
        <dbReference type="ChEBI" id="CHEBI:29950"/>
        <dbReference type="ChEBI" id="CHEBI:50058"/>
        <dbReference type="ChEBI" id="CHEBI:57783"/>
        <dbReference type="ChEBI" id="CHEBI:58349"/>
        <dbReference type="EC" id="1.8.1.8"/>
    </reaction>
</comment>
<dbReference type="Pfam" id="PF13899">
    <property type="entry name" value="Thioredoxin_7"/>
    <property type="match status" value="1"/>
</dbReference>
<feature type="disulfide bond" description="Redox-active" evidence="18">
    <location>
        <begin position="509"/>
        <end position="512"/>
    </location>
</feature>
<dbReference type="HAMAP" id="MF_00399">
    <property type="entry name" value="DbsD"/>
    <property type="match status" value="1"/>
</dbReference>
<evidence type="ECO:0000256" key="4">
    <source>
        <dbReference type="ARBA" id="ARBA00022475"/>
    </source>
</evidence>
<evidence type="ECO:0000256" key="16">
    <source>
        <dbReference type="ARBA" id="ARBA00047388"/>
    </source>
</evidence>
<dbReference type="GO" id="GO:0005886">
    <property type="term" value="C:plasma membrane"/>
    <property type="evidence" value="ECO:0007669"/>
    <property type="project" value="UniProtKB-SubCell"/>
</dbReference>
<keyword evidence="4 18" id="KW-1003">Cell membrane</keyword>
<accession>A0A5P9CM88</accession>
<dbReference type="GO" id="GO:0045454">
    <property type="term" value="P:cell redox homeostasis"/>
    <property type="evidence" value="ECO:0007669"/>
    <property type="project" value="TreeGrafter"/>
</dbReference>
<comment type="subcellular location">
    <subcellularLocation>
        <location evidence="1 18">Cell inner membrane</location>
        <topology evidence="1 18">Multi-pass membrane protein</topology>
    </subcellularLocation>
</comment>
<dbReference type="PANTHER" id="PTHR32234">
    <property type="entry name" value="THIOL:DISULFIDE INTERCHANGE PROTEIN DSBD"/>
    <property type="match status" value="1"/>
</dbReference>
<feature type="transmembrane region" description="Helical" evidence="18">
    <location>
        <begin position="442"/>
        <end position="463"/>
    </location>
</feature>
<keyword evidence="5 18" id="KW-0997">Cell inner membrane</keyword>
<evidence type="ECO:0000256" key="3">
    <source>
        <dbReference type="ARBA" id="ARBA00022448"/>
    </source>
</evidence>
<evidence type="ECO:0000256" key="15">
    <source>
        <dbReference type="ARBA" id="ARBA00023284"/>
    </source>
</evidence>
<dbReference type="PROSITE" id="PS00194">
    <property type="entry name" value="THIOREDOXIN_1"/>
    <property type="match status" value="1"/>
</dbReference>
<evidence type="ECO:0000256" key="1">
    <source>
        <dbReference type="ARBA" id="ARBA00004429"/>
    </source>
</evidence>
<evidence type="ECO:0000256" key="14">
    <source>
        <dbReference type="ARBA" id="ARBA00023157"/>
    </source>
</evidence>
<feature type="transmembrane region" description="Helical" evidence="18">
    <location>
        <begin position="413"/>
        <end position="430"/>
    </location>
</feature>
<keyword evidence="11 18" id="KW-0560">Oxidoreductase</keyword>
<feature type="transmembrane region" description="Helical" evidence="18">
    <location>
        <begin position="232"/>
        <end position="257"/>
    </location>
</feature>
<dbReference type="KEGG" id="vaq:FIV01_13535"/>
<keyword evidence="7 18" id="KW-0732">Signal</keyword>
<comment type="function">
    <text evidence="18">Required to facilitate the formation of correct disulfide bonds in some periplasmic proteins and for the assembly of the periplasmic c-type cytochromes. Acts by transferring electrons from cytoplasmic thioredoxin to the periplasm. This transfer involves a cascade of disulfide bond formation and reduction steps.</text>
</comment>